<protein>
    <recommendedName>
        <fullName evidence="4">Lipid A core-O-antigen ligase and related enzymes</fullName>
    </recommendedName>
</protein>
<feature type="transmembrane region" description="Helical" evidence="1">
    <location>
        <begin position="140"/>
        <end position="159"/>
    </location>
</feature>
<accession>A0ABV1DX18</accession>
<keyword evidence="3" id="KW-1185">Reference proteome</keyword>
<dbReference type="Proteomes" id="UP001457898">
    <property type="component" value="Unassembled WGS sequence"/>
</dbReference>
<keyword evidence="1" id="KW-0812">Transmembrane</keyword>
<reference evidence="2 3" key="1">
    <citation type="submission" date="2024-03" db="EMBL/GenBank/DDBJ databases">
        <title>Human intestinal bacterial collection.</title>
        <authorList>
            <person name="Pauvert C."/>
            <person name="Hitch T.C.A."/>
            <person name="Clavel T."/>
        </authorList>
    </citation>
    <scope>NUCLEOTIDE SEQUENCE [LARGE SCALE GENOMIC DNA]</scope>
    <source>
        <strain evidence="2 3">CLA-SR-H028</strain>
    </source>
</reference>
<feature type="transmembrane region" description="Helical" evidence="1">
    <location>
        <begin position="315"/>
        <end position="339"/>
    </location>
</feature>
<evidence type="ECO:0000256" key="1">
    <source>
        <dbReference type="SAM" id="Phobius"/>
    </source>
</evidence>
<comment type="caution">
    <text evidence="2">The sequence shown here is derived from an EMBL/GenBank/DDBJ whole genome shotgun (WGS) entry which is preliminary data.</text>
</comment>
<feature type="transmembrane region" description="Helical" evidence="1">
    <location>
        <begin position="43"/>
        <end position="62"/>
    </location>
</feature>
<name>A0ABV1DX18_9FIRM</name>
<feature type="transmembrane region" description="Helical" evidence="1">
    <location>
        <begin position="351"/>
        <end position="370"/>
    </location>
</feature>
<feature type="transmembrane region" description="Helical" evidence="1">
    <location>
        <begin position="209"/>
        <end position="229"/>
    </location>
</feature>
<sequence>MQGIISDYVGFRQINYLCDVLLIILLLVVVCRKQITLTKTIKNIEIVSMVAFAVVVLIGWGLNSVTIPRAFWGIRNYGRFFLFYVLARALWTEDDVKPIEELFLKLFPIHMILIAFQYVVEGLNQDFLSGLFGKTGGGNGGLMIYLSIILCIAVCQFEYKKMSTRKFLCYLLLIFVNAALSELKFLFIMAILLVVWYLTMSKRKGRGMILALFFVIALYVGMQIFYYVFPFWADYLSFDNIMTILSDQEVYASQFDVGRTAVFSKLSPIITKWAGKDALLFGIGLGNGDYSDAFPILNSAFYNVYGLMHYTWLSLGYLFVEVGYIGTIAYISFFVILEIKAIVAYQKRSTYYNLLGTFFPMVFMIIMVYNSTLRSNYAYMVFAVLTWQTLADSGNEEE</sequence>
<feature type="transmembrane region" description="Helical" evidence="1">
    <location>
        <begin position="171"/>
        <end position="197"/>
    </location>
</feature>
<keyword evidence="1" id="KW-0472">Membrane</keyword>
<feature type="transmembrane region" description="Helical" evidence="1">
    <location>
        <begin position="103"/>
        <end position="120"/>
    </location>
</feature>
<organism evidence="2 3">
    <name type="scientific">Blautia caccae</name>
    <dbReference type="NCBI Taxonomy" id="3133175"/>
    <lineage>
        <taxon>Bacteria</taxon>
        <taxon>Bacillati</taxon>
        <taxon>Bacillota</taxon>
        <taxon>Clostridia</taxon>
        <taxon>Lachnospirales</taxon>
        <taxon>Lachnospiraceae</taxon>
        <taxon>Blautia</taxon>
    </lineage>
</organism>
<feature type="transmembrane region" description="Helical" evidence="1">
    <location>
        <begin position="14"/>
        <end position="31"/>
    </location>
</feature>
<evidence type="ECO:0000313" key="2">
    <source>
        <dbReference type="EMBL" id="MEQ2434268.1"/>
    </source>
</evidence>
<evidence type="ECO:0008006" key="4">
    <source>
        <dbReference type="Google" id="ProtNLM"/>
    </source>
</evidence>
<evidence type="ECO:0000313" key="3">
    <source>
        <dbReference type="Proteomes" id="UP001457898"/>
    </source>
</evidence>
<proteinExistence type="predicted"/>
<keyword evidence="1" id="KW-1133">Transmembrane helix</keyword>
<gene>
    <name evidence="2" type="ORF">WMO65_25040</name>
</gene>
<dbReference type="EMBL" id="JBBMFP010000038">
    <property type="protein sequence ID" value="MEQ2434268.1"/>
    <property type="molecule type" value="Genomic_DNA"/>
</dbReference>
<dbReference type="RefSeq" id="WP_148392782.1">
    <property type="nucleotide sequence ID" value="NZ_JBBMFP010000038.1"/>
</dbReference>